<evidence type="ECO:0000256" key="1">
    <source>
        <dbReference type="SAM" id="MobiDB-lite"/>
    </source>
</evidence>
<dbReference type="RefSeq" id="XP_013952342.1">
    <property type="nucleotide sequence ID" value="XM_014096867.1"/>
</dbReference>
<dbReference type="GO" id="GO:0009116">
    <property type="term" value="P:nucleoside metabolic process"/>
    <property type="evidence" value="ECO:0007669"/>
    <property type="project" value="InterPro"/>
</dbReference>
<dbReference type="OrthoDB" id="20872at2759"/>
<sequence>DICMNLRQHTGQGKALVLHIKDVEEFDLLGTWSSPTSSSVGPSLNESLDQLIRKGFFRPFDINICNEALPDRFSIKDRRALAVKLGLCLMNFFDADLTSNRIHFLGPKPYLAFNSELSVTTNSEIFLVGHPALLSFAKLLLEMEYGQNMDIDISPHNSENGQAWFQLMHRLELLERERNDVYVEAIRGCLTVHYKIASALRLRGSEHKDVDSIIRKNLYMEIVYKLMIGHEHSQNGYTHARKRRRRDSLERTTPEYKKRHIPESQVLPAVSGSRIMSSVRPSHRDDFEIAIICALQLEYDAVSYIFDEFWDDHGDPYGKAAGDHNIYTTGRMGNCNVVLALLPEIGKASAASAAASMRSSYRCLRLAILTGVCGSVPHRQCREIFLGDVVISKTVLQHDFGWQYSDGFIRKNTVEDNLSRPNKDVRNLVTIFETDRGRDQLEQLTTQFLRQLQANAAWKKRPGKYDYPGTAEDKLFESTHRHKHHVSPTCICRNCFNDLDPVCDEALISSCADLGCDDERYIARKRLQAMHQFENVGGDNTPQPAVYVGAVASGDKVIKSAAERDKLSTKADVIAFEMEGAGVWDEVPCIVVKGVCNYADSHKHERWQNFAAAAASAATRAILARYIR</sequence>
<dbReference type="PANTHER" id="PTHR46082:SF6">
    <property type="entry name" value="AAA+ ATPASE DOMAIN-CONTAINING PROTEIN-RELATED"/>
    <property type="match status" value="1"/>
</dbReference>
<dbReference type="Pfam" id="PF01048">
    <property type="entry name" value="PNP_UDP_1"/>
    <property type="match status" value="1"/>
</dbReference>
<feature type="compositionally biased region" description="Basic and acidic residues" evidence="1">
    <location>
        <begin position="247"/>
        <end position="256"/>
    </location>
</feature>
<keyword evidence="5" id="KW-1185">Reference proteome</keyword>
<dbReference type="InterPro" id="IPR035994">
    <property type="entry name" value="Nucleoside_phosphorylase_sf"/>
</dbReference>
<gene>
    <name evidence="4" type="ORF">TRIVIDRAFT_133076</name>
</gene>
<evidence type="ECO:0000313" key="4">
    <source>
        <dbReference type="EMBL" id="EHK18145.1"/>
    </source>
</evidence>
<evidence type="ECO:0000313" key="5">
    <source>
        <dbReference type="Proteomes" id="UP000007115"/>
    </source>
</evidence>
<dbReference type="OMA" id="ITSGMFK"/>
<feature type="region of interest" description="Disordered" evidence="1">
    <location>
        <begin position="235"/>
        <end position="257"/>
    </location>
</feature>
<organism evidence="4 5">
    <name type="scientific">Hypocrea virens (strain Gv29-8 / FGSC 10586)</name>
    <name type="common">Gliocladium virens</name>
    <name type="synonym">Trichoderma virens</name>
    <dbReference type="NCBI Taxonomy" id="413071"/>
    <lineage>
        <taxon>Eukaryota</taxon>
        <taxon>Fungi</taxon>
        <taxon>Dikarya</taxon>
        <taxon>Ascomycota</taxon>
        <taxon>Pezizomycotina</taxon>
        <taxon>Sordariomycetes</taxon>
        <taxon>Hypocreomycetidae</taxon>
        <taxon>Hypocreales</taxon>
        <taxon>Hypocreaceae</taxon>
        <taxon>Trichoderma</taxon>
    </lineage>
</organism>
<dbReference type="InterPro" id="IPR056002">
    <property type="entry name" value="DUF7580"/>
</dbReference>
<dbReference type="Pfam" id="PF24476">
    <property type="entry name" value="DUF7580"/>
    <property type="match status" value="1"/>
</dbReference>
<dbReference type="AlphaFoldDB" id="G9N5V4"/>
<dbReference type="HOGENOM" id="CLU_012073_0_0_1"/>
<accession>G9N5V4</accession>
<reference evidence="4 5" key="1">
    <citation type="journal article" date="2011" name="Genome Biol.">
        <title>Comparative genome sequence analysis underscores mycoparasitism as the ancestral life style of Trichoderma.</title>
        <authorList>
            <person name="Kubicek C.P."/>
            <person name="Herrera-Estrella A."/>
            <person name="Seidl-Seiboth V."/>
            <person name="Martinez D.A."/>
            <person name="Druzhinina I.S."/>
            <person name="Thon M."/>
            <person name="Zeilinger S."/>
            <person name="Casas-Flores S."/>
            <person name="Horwitz B.A."/>
            <person name="Mukherjee P.K."/>
            <person name="Mukherjee M."/>
            <person name="Kredics L."/>
            <person name="Alcaraz L.D."/>
            <person name="Aerts A."/>
            <person name="Antal Z."/>
            <person name="Atanasova L."/>
            <person name="Cervantes-Badillo M.G."/>
            <person name="Challacombe J."/>
            <person name="Chertkov O."/>
            <person name="McCluskey K."/>
            <person name="Coulpier F."/>
            <person name="Deshpande N."/>
            <person name="von Doehren H."/>
            <person name="Ebbole D.J."/>
            <person name="Esquivel-Naranjo E.U."/>
            <person name="Fekete E."/>
            <person name="Flipphi M."/>
            <person name="Glaser F."/>
            <person name="Gomez-Rodriguez E.Y."/>
            <person name="Gruber S."/>
            <person name="Han C."/>
            <person name="Henrissat B."/>
            <person name="Hermosa R."/>
            <person name="Hernandez-Onate M."/>
            <person name="Karaffa L."/>
            <person name="Kosti I."/>
            <person name="Le Crom S."/>
            <person name="Lindquist E."/>
            <person name="Lucas S."/>
            <person name="Luebeck M."/>
            <person name="Luebeck P.S."/>
            <person name="Margeot A."/>
            <person name="Metz B."/>
            <person name="Misra M."/>
            <person name="Nevalainen H."/>
            <person name="Omann M."/>
            <person name="Packer N."/>
            <person name="Perrone G."/>
            <person name="Uresti-Rivera E.E."/>
            <person name="Salamov A."/>
            <person name="Schmoll M."/>
            <person name="Seiboth B."/>
            <person name="Shapiro H."/>
            <person name="Sukno S."/>
            <person name="Tamayo-Ramos J.A."/>
            <person name="Tisch D."/>
            <person name="Wiest A."/>
            <person name="Wilkinson H.H."/>
            <person name="Zhang M."/>
            <person name="Coutinho P.M."/>
            <person name="Kenerley C.M."/>
            <person name="Monte E."/>
            <person name="Baker S.E."/>
            <person name="Grigoriev I.V."/>
        </authorList>
    </citation>
    <scope>NUCLEOTIDE SEQUENCE [LARGE SCALE GENOMIC DNA]</scope>
    <source>
        <strain evidence="5">Gv29-8 / FGSC 10586</strain>
    </source>
</reference>
<dbReference type="VEuPathDB" id="FungiDB:TRIVIDRAFT_133076"/>
<proteinExistence type="predicted"/>
<feature type="domain" description="DUF7580" evidence="3">
    <location>
        <begin position="1"/>
        <end position="226"/>
    </location>
</feature>
<feature type="non-terminal residue" evidence="4">
    <location>
        <position position="628"/>
    </location>
</feature>
<dbReference type="Proteomes" id="UP000007115">
    <property type="component" value="Unassembled WGS sequence"/>
</dbReference>
<dbReference type="GO" id="GO:0003824">
    <property type="term" value="F:catalytic activity"/>
    <property type="evidence" value="ECO:0007669"/>
    <property type="project" value="InterPro"/>
</dbReference>
<dbReference type="STRING" id="413071.G9N5V4"/>
<dbReference type="PANTHER" id="PTHR46082">
    <property type="entry name" value="ATP/GTP-BINDING PROTEIN-RELATED"/>
    <property type="match status" value="1"/>
</dbReference>
<dbReference type="Gene3D" id="3.40.50.1580">
    <property type="entry name" value="Nucleoside phosphorylase domain"/>
    <property type="match status" value="1"/>
</dbReference>
<dbReference type="GeneID" id="25787593"/>
<dbReference type="SUPFAM" id="SSF53167">
    <property type="entry name" value="Purine and uridine phosphorylases"/>
    <property type="match status" value="1"/>
</dbReference>
<name>G9N5V4_HYPVG</name>
<dbReference type="InterPro" id="IPR000845">
    <property type="entry name" value="Nucleoside_phosphorylase_d"/>
</dbReference>
<dbReference type="InterPro" id="IPR053137">
    <property type="entry name" value="NLR-like"/>
</dbReference>
<dbReference type="EMBL" id="ABDF02000087">
    <property type="protein sequence ID" value="EHK18145.1"/>
    <property type="molecule type" value="Genomic_DNA"/>
</dbReference>
<dbReference type="InParanoid" id="G9N5V4"/>
<feature type="non-terminal residue" evidence="4">
    <location>
        <position position="1"/>
    </location>
</feature>
<evidence type="ECO:0000259" key="3">
    <source>
        <dbReference type="Pfam" id="PF24476"/>
    </source>
</evidence>
<protein>
    <submittedName>
        <fullName evidence="4">Uncharacterized protein</fullName>
    </submittedName>
</protein>
<comment type="caution">
    <text evidence="4">The sequence shown here is derived from an EMBL/GenBank/DDBJ whole genome shotgun (WGS) entry which is preliminary data.</text>
</comment>
<dbReference type="eggNOG" id="KOG1840">
    <property type="taxonomic scope" value="Eukaryota"/>
</dbReference>
<feature type="domain" description="Nucleoside phosphorylase" evidence="2">
    <location>
        <begin position="288"/>
        <end position="401"/>
    </location>
</feature>
<evidence type="ECO:0000259" key="2">
    <source>
        <dbReference type="Pfam" id="PF01048"/>
    </source>
</evidence>